<dbReference type="InterPro" id="IPR029035">
    <property type="entry name" value="DHS-like_NAD/FAD-binding_dom"/>
</dbReference>
<evidence type="ECO:0000256" key="2">
    <source>
        <dbReference type="ARBA" id="ARBA00023027"/>
    </source>
</evidence>
<feature type="region of interest" description="Disordered" evidence="4">
    <location>
        <begin position="21"/>
        <end position="57"/>
    </location>
</feature>
<accession>A0ABM0GXQ4</accession>
<dbReference type="SUPFAM" id="SSF52467">
    <property type="entry name" value="DHS-like NAD/FAD-binding domain"/>
    <property type="match status" value="1"/>
</dbReference>
<evidence type="ECO:0000313" key="6">
    <source>
        <dbReference type="Proteomes" id="UP000694865"/>
    </source>
</evidence>
<feature type="region of interest" description="Disordered" evidence="4">
    <location>
        <begin position="385"/>
        <end position="494"/>
    </location>
</feature>
<feature type="domain" description="Deacetylase sirtuin-type" evidence="5">
    <location>
        <begin position="106"/>
        <end position="370"/>
    </location>
</feature>
<dbReference type="CDD" id="cd01408">
    <property type="entry name" value="SIRT1"/>
    <property type="match status" value="1"/>
</dbReference>
<name>A0ABM0GXQ4_SACKO</name>
<feature type="binding site" evidence="3">
    <location>
        <position position="244"/>
    </location>
    <ligand>
        <name>Zn(2+)</name>
        <dbReference type="ChEBI" id="CHEBI:29105"/>
    </ligand>
</feature>
<feature type="active site" description="Proton acceptor" evidence="3">
    <location>
        <position position="236"/>
    </location>
</feature>
<evidence type="ECO:0000256" key="4">
    <source>
        <dbReference type="SAM" id="MobiDB-lite"/>
    </source>
</evidence>
<feature type="binding site" evidence="3">
    <location>
        <position position="268"/>
    </location>
    <ligand>
        <name>Zn(2+)</name>
        <dbReference type="ChEBI" id="CHEBI:29105"/>
    </ligand>
</feature>
<dbReference type="InterPro" id="IPR026590">
    <property type="entry name" value="Ssirtuin_cat_dom"/>
</dbReference>
<gene>
    <name evidence="7" type="primary">LOC100376942</name>
</gene>
<evidence type="ECO:0000256" key="1">
    <source>
        <dbReference type="ARBA" id="ARBA00022679"/>
    </source>
</evidence>
<dbReference type="PANTHER" id="PTHR11085">
    <property type="entry name" value="NAD-DEPENDENT PROTEIN DEACYLASE SIRTUIN-5, MITOCHONDRIAL-RELATED"/>
    <property type="match status" value="1"/>
</dbReference>
<dbReference type="Gene3D" id="3.40.50.1220">
    <property type="entry name" value="TPP-binding domain"/>
    <property type="match status" value="1"/>
</dbReference>
<evidence type="ECO:0000313" key="7">
    <source>
        <dbReference type="RefSeq" id="XP_002739688.2"/>
    </source>
</evidence>
<dbReference type="InterPro" id="IPR003000">
    <property type="entry name" value="Sirtuin"/>
</dbReference>
<dbReference type="InterPro" id="IPR026591">
    <property type="entry name" value="Sirtuin_cat_small_dom_sf"/>
</dbReference>
<evidence type="ECO:0000259" key="5">
    <source>
        <dbReference type="PROSITE" id="PS50305"/>
    </source>
</evidence>
<feature type="compositionally biased region" description="Polar residues" evidence="4">
    <location>
        <begin position="444"/>
        <end position="491"/>
    </location>
</feature>
<dbReference type="Proteomes" id="UP000694865">
    <property type="component" value="Unplaced"/>
</dbReference>
<dbReference type="GeneID" id="100376942"/>
<feature type="binding site" evidence="3">
    <location>
        <position position="273"/>
    </location>
    <ligand>
        <name>Zn(2+)</name>
        <dbReference type="ChEBI" id="CHEBI:29105"/>
    </ligand>
</feature>
<dbReference type="RefSeq" id="XP_002739688.2">
    <property type="nucleotide sequence ID" value="XM_002739642.2"/>
</dbReference>
<keyword evidence="1" id="KW-0808">Transferase</keyword>
<keyword evidence="6" id="KW-1185">Reference proteome</keyword>
<feature type="compositionally biased region" description="Low complexity" evidence="4">
    <location>
        <begin position="548"/>
        <end position="565"/>
    </location>
</feature>
<protein>
    <submittedName>
        <fullName evidence="7">NAD-dependent protein deacetylase sirtuin-3, mitochondrial-like</fullName>
    </submittedName>
</protein>
<proteinExistence type="predicted"/>
<keyword evidence="2" id="KW-0520">NAD</keyword>
<reference evidence="7" key="1">
    <citation type="submission" date="2025-08" db="UniProtKB">
        <authorList>
            <consortium name="RefSeq"/>
        </authorList>
    </citation>
    <scope>IDENTIFICATION</scope>
    <source>
        <tissue evidence="7">Testes</tissue>
    </source>
</reference>
<dbReference type="PANTHER" id="PTHR11085:SF7">
    <property type="entry name" value="NAD-DEPENDENT PROTEIN DEACETYLASE"/>
    <property type="match status" value="1"/>
</dbReference>
<feature type="compositionally biased region" description="Polar residues" evidence="4">
    <location>
        <begin position="48"/>
        <end position="57"/>
    </location>
</feature>
<dbReference type="Pfam" id="PF02146">
    <property type="entry name" value="SIR2"/>
    <property type="match status" value="1"/>
</dbReference>
<feature type="compositionally biased region" description="Low complexity" evidence="4">
    <location>
        <begin position="408"/>
        <end position="426"/>
    </location>
</feature>
<keyword evidence="3" id="KW-0479">Metal-binding</keyword>
<dbReference type="Gene3D" id="3.30.1600.10">
    <property type="entry name" value="SIR2/SIRT2 'Small Domain"/>
    <property type="match status" value="1"/>
</dbReference>
<evidence type="ECO:0000256" key="3">
    <source>
        <dbReference type="PROSITE-ProRule" id="PRU00236"/>
    </source>
</evidence>
<feature type="compositionally biased region" description="Polar residues" evidence="4">
    <location>
        <begin position="397"/>
        <end position="407"/>
    </location>
</feature>
<feature type="compositionally biased region" description="Basic and acidic residues" evidence="4">
    <location>
        <begin position="385"/>
        <end position="394"/>
    </location>
</feature>
<feature type="binding site" evidence="3">
    <location>
        <position position="247"/>
    </location>
    <ligand>
        <name>Zn(2+)</name>
        <dbReference type="ChEBI" id="CHEBI:29105"/>
    </ligand>
</feature>
<organism evidence="6 7">
    <name type="scientific">Saccoglossus kowalevskii</name>
    <name type="common">Acorn worm</name>
    <dbReference type="NCBI Taxonomy" id="10224"/>
    <lineage>
        <taxon>Eukaryota</taxon>
        <taxon>Metazoa</taxon>
        <taxon>Hemichordata</taxon>
        <taxon>Enteropneusta</taxon>
        <taxon>Harrimaniidae</taxon>
        <taxon>Saccoglossus</taxon>
    </lineage>
</organism>
<sequence length="565" mass="62146">MWSTVCLRVETVMATFASKARVPVPPGPTRPKSSVVRQTKGSTREVRSTATTPTNKKNNLTAVAGHSKSDSNISAAFHKLKLQDNNHRSVAVSQTKRTLTTTRKSKSTDCNTIEDIARFILNKRCKNIVVMAGAGISTPSGIPDFRTPGTGLYDNLKKYRIPYPEAIFDIDYLLRDARPFFTLAKELYPGNYSPNYVHYFVRMLHEKGLLLRMYTQNIDGLERLAGIPASKLVEAHGTFATSSCVRCRLKHSSDEIKDKIMTGKVPRCKAPVCTGIVKPDIVFFGEDLPKRFYYYLKDFPQCDLLVVMGTSLEVYPFAGIVDSTRSYIPRLLINMNAVGPFARNSRFNDVVEVGDIVEGVKKFARVLGWKKAMDDLIIEQCENKKDEDNSKVESDEASMSSTTGITSENNQGVNKENNNVKNGVVEPSSNVKHCDSSVKDQANAPVTSKNSGIETKLTSQTNPTRKVLPNSSAGPSSTQNRTYGTSASSAKRSAVVQESVADLSLGRNVYSHTVKNKVTLPKISTHQSKRTFNYVSNGHRVKLAPPHSSSSSSDSEDSSSTTSSD</sequence>
<dbReference type="InterPro" id="IPR050134">
    <property type="entry name" value="NAD-dep_sirtuin_deacylases"/>
</dbReference>
<dbReference type="PROSITE" id="PS50305">
    <property type="entry name" value="SIRTUIN"/>
    <property type="match status" value="1"/>
</dbReference>
<keyword evidence="3" id="KW-0862">Zinc</keyword>
<feature type="compositionally biased region" description="Polar residues" evidence="4">
    <location>
        <begin position="31"/>
        <end position="41"/>
    </location>
</feature>
<feature type="region of interest" description="Disordered" evidence="4">
    <location>
        <begin position="539"/>
        <end position="565"/>
    </location>
</feature>